<feature type="transmembrane region" description="Helical" evidence="7">
    <location>
        <begin position="216"/>
        <end position="235"/>
    </location>
</feature>
<dbReference type="SUPFAM" id="SSF103481">
    <property type="entry name" value="Multidrug resistance efflux transporter EmrE"/>
    <property type="match status" value="2"/>
</dbReference>
<evidence type="ECO:0000256" key="1">
    <source>
        <dbReference type="ARBA" id="ARBA00004651"/>
    </source>
</evidence>
<keyword evidence="3" id="KW-1003">Cell membrane</keyword>
<protein>
    <submittedName>
        <fullName evidence="9">Putative membrane protein</fullName>
    </submittedName>
</protein>
<reference evidence="9 10" key="1">
    <citation type="submission" date="2007-04" db="EMBL/GenBank/DDBJ databases">
        <authorList>
            <person name="Fulton L."/>
            <person name="Clifton S."/>
            <person name="Fulton B."/>
            <person name="Xu J."/>
            <person name="Minx P."/>
            <person name="Pepin K.H."/>
            <person name="Johnson M."/>
            <person name="Thiruvilangam P."/>
            <person name="Bhonagiri V."/>
            <person name="Nash W.E."/>
            <person name="Mardis E.R."/>
            <person name="Wilson R.K."/>
        </authorList>
    </citation>
    <scope>NUCLEOTIDE SEQUENCE [LARGE SCALE GENOMIC DNA]</scope>
    <source>
        <strain evidence="9 10">ATCC 29799</strain>
    </source>
</reference>
<comment type="caution">
    <text evidence="9">The sequence shown here is derived from an EMBL/GenBank/DDBJ whole genome shotgun (WGS) entry which is preliminary data.</text>
</comment>
<evidence type="ECO:0000313" key="10">
    <source>
        <dbReference type="Proteomes" id="UP000003639"/>
    </source>
</evidence>
<organism evidence="9 10">
    <name type="scientific">Pseudoflavonifractor capillosus ATCC 29799</name>
    <dbReference type="NCBI Taxonomy" id="411467"/>
    <lineage>
        <taxon>Bacteria</taxon>
        <taxon>Bacillati</taxon>
        <taxon>Bacillota</taxon>
        <taxon>Clostridia</taxon>
        <taxon>Eubacteriales</taxon>
        <taxon>Oscillospiraceae</taxon>
        <taxon>Pseudoflavonifractor</taxon>
    </lineage>
</organism>
<dbReference type="InterPro" id="IPR037185">
    <property type="entry name" value="EmrE-like"/>
</dbReference>
<dbReference type="InterPro" id="IPR000620">
    <property type="entry name" value="EamA_dom"/>
</dbReference>
<dbReference type="RefSeq" id="WP_006575237.1">
    <property type="nucleotide sequence ID" value="NZ_AAXG02000055.1"/>
</dbReference>
<sequence>MSRQNSSGHLAALCAITIWGGAFVAAQIALEAMSPTVLMFLRITIAVIATTIIHPRPLGWLGWKTEGYYVLGGLLGIFFYYYLQNAALTYTSASNVSVLCALAPIVTALAAPLLLRTPRPHGLFYFGCLLAAAGSALTVYNGSAVLQLNPRGDVLALLNAVVWGLYAIVSKKISSFGHPLIPSVRKMFVYALLFSVVLLLFQGVQVQPEQLVRWDVLGSVAYLGLLGSTVSYLLWNYAIHRLGSVRATTYIYLEPLVTMAVAAAMLGDSITWIALLGAVLIIGGLFLTKLKQAGA</sequence>
<dbReference type="EMBL" id="AAXG02000055">
    <property type="protein sequence ID" value="EDM97462.1"/>
    <property type="molecule type" value="Genomic_DNA"/>
</dbReference>
<dbReference type="InterPro" id="IPR050638">
    <property type="entry name" value="AA-Vitamin_Transporters"/>
</dbReference>
<comment type="subcellular location">
    <subcellularLocation>
        <location evidence="1">Cell membrane</location>
        <topology evidence="1">Multi-pass membrane protein</topology>
    </subcellularLocation>
</comment>
<dbReference type="STRING" id="411467.BACCAP_04795"/>
<evidence type="ECO:0000256" key="2">
    <source>
        <dbReference type="ARBA" id="ARBA00007362"/>
    </source>
</evidence>
<feature type="domain" description="EamA" evidence="8">
    <location>
        <begin position="7"/>
        <end position="139"/>
    </location>
</feature>
<evidence type="ECO:0000259" key="8">
    <source>
        <dbReference type="Pfam" id="PF00892"/>
    </source>
</evidence>
<dbReference type="GO" id="GO:0005886">
    <property type="term" value="C:plasma membrane"/>
    <property type="evidence" value="ECO:0007669"/>
    <property type="project" value="UniProtKB-SubCell"/>
</dbReference>
<feature type="transmembrane region" description="Helical" evidence="7">
    <location>
        <begin position="152"/>
        <end position="168"/>
    </location>
</feature>
<feature type="transmembrane region" description="Helical" evidence="7">
    <location>
        <begin position="247"/>
        <end position="266"/>
    </location>
</feature>
<gene>
    <name evidence="9" type="ORF">BACCAP_04795</name>
</gene>
<evidence type="ECO:0000256" key="4">
    <source>
        <dbReference type="ARBA" id="ARBA00022692"/>
    </source>
</evidence>
<comment type="similarity">
    <text evidence="2">Belongs to the EamA transporter family.</text>
</comment>
<dbReference type="eggNOG" id="COG0697">
    <property type="taxonomic scope" value="Bacteria"/>
</dbReference>
<feature type="domain" description="EamA" evidence="8">
    <location>
        <begin position="151"/>
        <end position="288"/>
    </location>
</feature>
<name>A6P2R2_9FIRM</name>
<keyword evidence="5 7" id="KW-1133">Transmembrane helix</keyword>
<dbReference type="Pfam" id="PF00892">
    <property type="entry name" value="EamA"/>
    <property type="match status" value="2"/>
</dbReference>
<feature type="transmembrane region" description="Helical" evidence="7">
    <location>
        <begin position="272"/>
        <end position="290"/>
    </location>
</feature>
<keyword evidence="10" id="KW-1185">Reference proteome</keyword>
<keyword evidence="4 7" id="KW-0812">Transmembrane</keyword>
<evidence type="ECO:0000313" key="9">
    <source>
        <dbReference type="EMBL" id="EDM97462.1"/>
    </source>
</evidence>
<evidence type="ECO:0000256" key="6">
    <source>
        <dbReference type="ARBA" id="ARBA00023136"/>
    </source>
</evidence>
<feature type="transmembrane region" description="Helical" evidence="7">
    <location>
        <begin position="188"/>
        <end position="204"/>
    </location>
</feature>
<dbReference type="PANTHER" id="PTHR32322">
    <property type="entry name" value="INNER MEMBRANE TRANSPORTER"/>
    <property type="match status" value="1"/>
</dbReference>
<evidence type="ECO:0000256" key="3">
    <source>
        <dbReference type="ARBA" id="ARBA00022475"/>
    </source>
</evidence>
<dbReference type="AlphaFoldDB" id="A6P2R2"/>
<evidence type="ECO:0000256" key="5">
    <source>
        <dbReference type="ARBA" id="ARBA00022989"/>
    </source>
</evidence>
<reference evidence="9 10" key="2">
    <citation type="submission" date="2007-06" db="EMBL/GenBank/DDBJ databases">
        <title>Draft genome sequence of Pseudoflavonifractor capillosus ATCC 29799.</title>
        <authorList>
            <person name="Sudarsanam P."/>
            <person name="Ley R."/>
            <person name="Guruge J."/>
            <person name="Turnbaugh P.J."/>
            <person name="Mahowald M."/>
            <person name="Liep D."/>
            <person name="Gordon J."/>
        </authorList>
    </citation>
    <scope>NUCLEOTIDE SEQUENCE [LARGE SCALE GENOMIC DNA]</scope>
    <source>
        <strain evidence="9 10">ATCC 29799</strain>
    </source>
</reference>
<feature type="transmembrane region" description="Helical" evidence="7">
    <location>
        <begin position="95"/>
        <end position="115"/>
    </location>
</feature>
<dbReference type="PANTHER" id="PTHR32322:SF18">
    <property type="entry name" value="S-ADENOSYLMETHIONINE_S-ADENOSYLHOMOCYSTEINE TRANSPORTER"/>
    <property type="match status" value="1"/>
</dbReference>
<feature type="transmembrane region" description="Helical" evidence="7">
    <location>
        <begin position="67"/>
        <end position="83"/>
    </location>
</feature>
<feature type="transmembrane region" description="Helical" evidence="7">
    <location>
        <begin position="122"/>
        <end position="140"/>
    </location>
</feature>
<proteinExistence type="inferred from homology"/>
<evidence type="ECO:0000256" key="7">
    <source>
        <dbReference type="SAM" id="Phobius"/>
    </source>
</evidence>
<feature type="transmembrane region" description="Helical" evidence="7">
    <location>
        <begin position="36"/>
        <end position="55"/>
    </location>
</feature>
<keyword evidence="6 7" id="KW-0472">Membrane</keyword>
<dbReference type="Proteomes" id="UP000003639">
    <property type="component" value="Unassembled WGS sequence"/>
</dbReference>
<dbReference type="OrthoDB" id="9805239at2"/>
<accession>A6P2R2</accession>